<accession>A0A8H5K0B3</accession>
<comment type="caution">
    <text evidence="2">The sequence shown here is derived from an EMBL/GenBank/DDBJ whole genome shotgun (WGS) entry which is preliminary data.</text>
</comment>
<dbReference type="InterPro" id="IPR024079">
    <property type="entry name" value="MetalloPept_cat_dom_sf"/>
</dbReference>
<organism evidence="2 3">
    <name type="scientific">Fusarium napiforme</name>
    <dbReference type="NCBI Taxonomy" id="42672"/>
    <lineage>
        <taxon>Eukaryota</taxon>
        <taxon>Fungi</taxon>
        <taxon>Dikarya</taxon>
        <taxon>Ascomycota</taxon>
        <taxon>Pezizomycotina</taxon>
        <taxon>Sordariomycetes</taxon>
        <taxon>Hypocreomycetidae</taxon>
        <taxon>Hypocreales</taxon>
        <taxon>Nectriaceae</taxon>
        <taxon>Fusarium</taxon>
        <taxon>Fusarium fujikuroi species complex</taxon>
    </lineage>
</organism>
<evidence type="ECO:0000313" key="2">
    <source>
        <dbReference type="EMBL" id="KAF5564469.1"/>
    </source>
</evidence>
<gene>
    <name evidence="2" type="ORF">FNAPI_2177</name>
</gene>
<sequence length="517" mass="57831">MIFILTLVASVVFSPSTFAASIHAANIDDLKGATDTFSAALGESQYNLREADGDIGDFATRLFGFEGCGGWGSPQRKAIYSGWQQAWHMMDAIQGKELNWNEAAAIEFFAPPFINEEEQPAIKSTVSPQIIDTVVTIRAGSSLNPFQWKLHVRCDDPSGICKCKPDTQLAYTTNKDQDSGKARIAFCPNYFLEPDLLKVIDENSKKELPIERRADLNNYVRNKGRVWFHELLHVDWASGVDPRYHIVDLYALYTRSDQTVVKQKIYNTAKTKGLAAFHLDPAWWIKRSADNFAMYAMAKTVQKITGNYPHLPFASTIECLYDIPHVGLDPFMAEGVTIDREGVAMIVPEGRGKCQAPDDEHVPGDKSFVVPLNSTARFSSRSYYPDDYNRHLRGWLADANPRHNRVRIVLMQASMESQWIVLQDTPEEPIKDFCLATVLTKAPAKGGEDNPEFPTELPAFEAHGANGCVYSGTSSIVGSLTCEDGPPDIRCWEDPEWREMSYCDGGKYMLGIKCDWA</sequence>
<dbReference type="Proteomes" id="UP000574317">
    <property type="component" value="Unassembled WGS sequence"/>
</dbReference>
<protein>
    <submittedName>
        <fullName evidence="2">Killer toxin subunits alpha beta</fullName>
    </submittedName>
</protein>
<dbReference type="AlphaFoldDB" id="A0A8H5K0B3"/>
<keyword evidence="3" id="KW-1185">Reference proteome</keyword>
<evidence type="ECO:0000313" key="3">
    <source>
        <dbReference type="Proteomes" id="UP000574317"/>
    </source>
</evidence>
<dbReference type="EMBL" id="JAAOAO010000075">
    <property type="protein sequence ID" value="KAF5564469.1"/>
    <property type="molecule type" value="Genomic_DNA"/>
</dbReference>
<feature type="chain" id="PRO_5034365579" evidence="1">
    <location>
        <begin position="20"/>
        <end position="517"/>
    </location>
</feature>
<name>A0A8H5K0B3_9HYPO</name>
<dbReference type="Gene3D" id="3.40.390.10">
    <property type="entry name" value="Collagenase (Catalytic Domain)"/>
    <property type="match status" value="1"/>
</dbReference>
<keyword evidence="1" id="KW-0732">Signal</keyword>
<dbReference type="GO" id="GO:0008237">
    <property type="term" value="F:metallopeptidase activity"/>
    <property type="evidence" value="ECO:0007669"/>
    <property type="project" value="InterPro"/>
</dbReference>
<feature type="signal peptide" evidence="1">
    <location>
        <begin position="1"/>
        <end position="19"/>
    </location>
</feature>
<evidence type="ECO:0000256" key="1">
    <source>
        <dbReference type="SAM" id="SignalP"/>
    </source>
</evidence>
<reference evidence="2 3" key="1">
    <citation type="submission" date="2020-05" db="EMBL/GenBank/DDBJ databases">
        <title>Identification and distribution of gene clusters putatively required for synthesis of sphingolipid metabolism inhibitors in phylogenetically diverse species of the filamentous fungus Fusarium.</title>
        <authorList>
            <person name="Kim H.-S."/>
            <person name="Busman M."/>
            <person name="Brown D.W."/>
            <person name="Divon H."/>
            <person name="Uhlig S."/>
            <person name="Proctor R.H."/>
        </authorList>
    </citation>
    <scope>NUCLEOTIDE SEQUENCE [LARGE SCALE GENOMIC DNA]</scope>
    <source>
        <strain evidence="2 3">NRRL 25196</strain>
    </source>
</reference>
<proteinExistence type="predicted"/>